<dbReference type="PANTHER" id="PTHR34322:SF2">
    <property type="entry name" value="TRANSPOSASE IS200-LIKE DOMAIN-CONTAINING PROTEIN"/>
    <property type="match status" value="1"/>
</dbReference>
<dbReference type="SUPFAM" id="SSF48295">
    <property type="entry name" value="TrpR-like"/>
    <property type="match status" value="1"/>
</dbReference>
<dbReference type="GO" id="GO:0006313">
    <property type="term" value="P:DNA transposition"/>
    <property type="evidence" value="ECO:0007669"/>
    <property type="project" value="InterPro"/>
</dbReference>
<dbReference type="SUPFAM" id="SSF143422">
    <property type="entry name" value="Transposase IS200-like"/>
    <property type="match status" value="1"/>
</dbReference>
<dbReference type="InterPro" id="IPR036515">
    <property type="entry name" value="Transposase_17_sf"/>
</dbReference>
<dbReference type="Pfam" id="PF01797">
    <property type="entry name" value="Y1_Tnp"/>
    <property type="match status" value="1"/>
</dbReference>
<dbReference type="Proteomes" id="UP000178086">
    <property type="component" value="Unassembled WGS sequence"/>
</dbReference>
<name>A0A1F2UI82_9ACTN</name>
<dbReference type="Gene3D" id="3.30.70.1290">
    <property type="entry name" value="Transposase IS200-like"/>
    <property type="match status" value="1"/>
</dbReference>
<dbReference type="SMART" id="SM01321">
    <property type="entry name" value="Y1_Tnp"/>
    <property type="match status" value="1"/>
</dbReference>
<reference evidence="2 3" key="1">
    <citation type="journal article" date="2016" name="Nat. Commun.">
        <title>Thousands of microbial genomes shed light on interconnected biogeochemical processes in an aquifer system.</title>
        <authorList>
            <person name="Anantharaman K."/>
            <person name="Brown C.T."/>
            <person name="Hug L.A."/>
            <person name="Sharon I."/>
            <person name="Castelle C.J."/>
            <person name="Probst A.J."/>
            <person name="Thomas B.C."/>
            <person name="Singh A."/>
            <person name="Wilkins M.J."/>
            <person name="Karaoz U."/>
            <person name="Brodie E.L."/>
            <person name="Williams K.H."/>
            <person name="Hubbard S.S."/>
            <person name="Banfield J.F."/>
        </authorList>
    </citation>
    <scope>NUCLEOTIDE SEQUENCE [LARGE SCALE GENOMIC DNA]</scope>
</reference>
<feature type="domain" description="Transposase IS200-like" evidence="1">
    <location>
        <begin position="9"/>
        <end position="123"/>
    </location>
</feature>
<gene>
    <name evidence="2" type="ORF">A2074_04290</name>
</gene>
<dbReference type="InterPro" id="IPR002686">
    <property type="entry name" value="Transposase_17"/>
</dbReference>
<evidence type="ECO:0000313" key="3">
    <source>
        <dbReference type="Proteomes" id="UP000178086"/>
    </source>
</evidence>
<dbReference type="InterPro" id="IPR010921">
    <property type="entry name" value="Trp_repressor/repl_initiator"/>
</dbReference>
<organism evidence="2 3">
    <name type="scientific">Candidatus Aquicultor primus</name>
    <dbReference type="NCBI Taxonomy" id="1797195"/>
    <lineage>
        <taxon>Bacteria</taxon>
        <taxon>Bacillati</taxon>
        <taxon>Actinomycetota</taxon>
        <taxon>Candidatus Aquicultoria</taxon>
        <taxon>Candidatus Aquicultorales</taxon>
        <taxon>Candidatus Aquicultoraceae</taxon>
        <taxon>Candidatus Aquicultor</taxon>
    </lineage>
</organism>
<protein>
    <recommendedName>
        <fullName evidence="1">Transposase IS200-like domain-containing protein</fullName>
    </recommendedName>
</protein>
<accession>A0A1F2UI82</accession>
<evidence type="ECO:0000313" key="2">
    <source>
        <dbReference type="EMBL" id="OFW32747.1"/>
    </source>
</evidence>
<dbReference type="PANTHER" id="PTHR34322">
    <property type="entry name" value="TRANSPOSASE, Y1_TNP DOMAIN-CONTAINING"/>
    <property type="match status" value="1"/>
</dbReference>
<dbReference type="AlphaFoldDB" id="A0A1F2UI82"/>
<evidence type="ECO:0000259" key="1">
    <source>
        <dbReference type="SMART" id="SM01321"/>
    </source>
</evidence>
<proteinExistence type="predicted"/>
<sequence>MPRLPRLDIPGLVYHVIFRGIERKQIFRGEADYKELLGRLSSLAGTEDIKVYGFALMPNHVHLLVRPLKTPLPTFMRRLLTGYAIYFNRKHRRAGHLFQNRYKSFAVEEDTYFLELVRYIHLNPVRAGIVSNLDRLALYPFTGYSALMGRRKYSFMDVDDVLYNFGRNLKGARQGLKEFMVDGIALGRQAHLIGGGLKRSLTKLDLESKRGLQAYDERILGSGLFVEAILKDIDKSEIGAQEDGPLEELLNKVAICYNLSLPELYSGSRRKVVSEARATVVFYATKKLGTPPRVLSEVLGVAPSTIYDIIRLEKGEGGLFQD</sequence>
<dbReference type="GO" id="GO:0004803">
    <property type="term" value="F:transposase activity"/>
    <property type="evidence" value="ECO:0007669"/>
    <property type="project" value="InterPro"/>
</dbReference>
<dbReference type="GO" id="GO:0043565">
    <property type="term" value="F:sequence-specific DNA binding"/>
    <property type="evidence" value="ECO:0007669"/>
    <property type="project" value="InterPro"/>
</dbReference>
<dbReference type="EMBL" id="MELI01000086">
    <property type="protein sequence ID" value="OFW32747.1"/>
    <property type="molecule type" value="Genomic_DNA"/>
</dbReference>
<comment type="caution">
    <text evidence="2">The sequence shown here is derived from an EMBL/GenBank/DDBJ whole genome shotgun (WGS) entry which is preliminary data.</text>
</comment>